<name>A0A1Y3BE12_EURMA</name>
<evidence type="ECO:0000313" key="2">
    <source>
        <dbReference type="EMBL" id="OTF78244.1"/>
    </source>
</evidence>
<evidence type="ECO:0000256" key="1">
    <source>
        <dbReference type="SAM" id="Phobius"/>
    </source>
</evidence>
<comment type="caution">
    <text evidence="2">The sequence shown here is derived from an EMBL/GenBank/DDBJ whole genome shotgun (WGS) entry which is preliminary data.</text>
</comment>
<dbReference type="EMBL" id="MUJZ01028814">
    <property type="protein sequence ID" value="OTF78244.1"/>
    <property type="molecule type" value="Genomic_DNA"/>
</dbReference>
<keyword evidence="3" id="KW-1185">Reference proteome</keyword>
<sequence>MYWIILNDYDRQNRLYGGRLHHIIMYVITITIINRPVKWLIMRHQLHHRHREKFDHVNESIHIIRMPVFIMPIDLAKKIFPIH</sequence>
<reference evidence="2 3" key="1">
    <citation type="submission" date="2017-03" db="EMBL/GenBank/DDBJ databases">
        <title>Genome Survey of Euroglyphus maynei.</title>
        <authorList>
            <person name="Arlian L.G."/>
            <person name="Morgan M.S."/>
            <person name="Rider S.D."/>
        </authorList>
    </citation>
    <scope>NUCLEOTIDE SEQUENCE [LARGE SCALE GENOMIC DNA]</scope>
    <source>
        <strain evidence="2">Arlian Lab</strain>
        <tissue evidence="2">Whole body</tissue>
    </source>
</reference>
<feature type="transmembrane region" description="Helical" evidence="1">
    <location>
        <begin position="20"/>
        <end position="41"/>
    </location>
</feature>
<keyword evidence="1" id="KW-1133">Transmembrane helix</keyword>
<accession>A0A1Y3BE12</accession>
<dbReference type="Proteomes" id="UP000194236">
    <property type="component" value="Unassembled WGS sequence"/>
</dbReference>
<proteinExistence type="predicted"/>
<evidence type="ECO:0000313" key="3">
    <source>
        <dbReference type="Proteomes" id="UP000194236"/>
    </source>
</evidence>
<organism evidence="2 3">
    <name type="scientific">Euroglyphus maynei</name>
    <name type="common">Mayne's house dust mite</name>
    <dbReference type="NCBI Taxonomy" id="6958"/>
    <lineage>
        <taxon>Eukaryota</taxon>
        <taxon>Metazoa</taxon>
        <taxon>Ecdysozoa</taxon>
        <taxon>Arthropoda</taxon>
        <taxon>Chelicerata</taxon>
        <taxon>Arachnida</taxon>
        <taxon>Acari</taxon>
        <taxon>Acariformes</taxon>
        <taxon>Sarcoptiformes</taxon>
        <taxon>Astigmata</taxon>
        <taxon>Psoroptidia</taxon>
        <taxon>Analgoidea</taxon>
        <taxon>Pyroglyphidae</taxon>
        <taxon>Pyroglyphinae</taxon>
        <taxon>Euroglyphus</taxon>
    </lineage>
</organism>
<protein>
    <submittedName>
        <fullName evidence="2">Uncharacterized protein</fullName>
    </submittedName>
</protein>
<keyword evidence="1" id="KW-0812">Transmembrane</keyword>
<keyword evidence="1" id="KW-0472">Membrane</keyword>
<dbReference type="AlphaFoldDB" id="A0A1Y3BE12"/>
<gene>
    <name evidence="2" type="ORF">BLA29_013172</name>
</gene>